<dbReference type="OrthoDB" id="5125751at2"/>
<reference evidence="2 3" key="1">
    <citation type="submission" date="2018-05" db="EMBL/GenBank/DDBJ databases">
        <title>Genetic diversity of glacier-inhabiting Cryobacterium bacteria in China and description of Cryobacterium mengkeensis sp. nov. and Arthrobacter glacialis sp. nov.</title>
        <authorList>
            <person name="Liu Q."/>
            <person name="Xin Y.-H."/>
        </authorList>
    </citation>
    <scope>NUCLEOTIDE SEQUENCE [LARGE SCALE GENOMIC DNA]</scope>
    <source>
        <strain evidence="2 3">SK-1</strain>
    </source>
</reference>
<keyword evidence="3" id="KW-1185">Reference proteome</keyword>
<name>A0A317ZJK4_9MICO</name>
<proteinExistence type="predicted"/>
<keyword evidence="1" id="KW-1133">Transmembrane helix</keyword>
<keyword evidence="1" id="KW-0472">Membrane</keyword>
<dbReference type="Pfam" id="PF11377">
    <property type="entry name" value="DUF3180"/>
    <property type="match status" value="1"/>
</dbReference>
<comment type="caution">
    <text evidence="2">The sequence shown here is derived from an EMBL/GenBank/DDBJ whole genome shotgun (WGS) entry which is preliminary data.</text>
</comment>
<dbReference type="RefSeq" id="WP_110128741.1">
    <property type="nucleotide sequence ID" value="NZ_QHLY01000013.1"/>
</dbReference>
<feature type="transmembrane region" description="Helical" evidence="1">
    <location>
        <begin position="116"/>
        <end position="136"/>
    </location>
</feature>
<dbReference type="AlphaFoldDB" id="A0A317ZJK4"/>
<keyword evidence="1" id="KW-0812">Transmembrane</keyword>
<evidence type="ECO:0000313" key="3">
    <source>
        <dbReference type="Proteomes" id="UP000246722"/>
    </source>
</evidence>
<protein>
    <submittedName>
        <fullName evidence="2">DUF3180 domain-containing protein</fullName>
    </submittedName>
</protein>
<dbReference type="InterPro" id="IPR021517">
    <property type="entry name" value="DUF3180"/>
</dbReference>
<evidence type="ECO:0000256" key="1">
    <source>
        <dbReference type="SAM" id="Phobius"/>
    </source>
</evidence>
<feature type="transmembrane region" description="Helical" evidence="1">
    <location>
        <begin position="41"/>
        <end position="59"/>
    </location>
</feature>
<organism evidence="2 3">
    <name type="scientific">Cryobacterium arcticum</name>
    <dbReference type="NCBI Taxonomy" id="670052"/>
    <lineage>
        <taxon>Bacteria</taxon>
        <taxon>Bacillati</taxon>
        <taxon>Actinomycetota</taxon>
        <taxon>Actinomycetes</taxon>
        <taxon>Micrococcales</taxon>
        <taxon>Microbacteriaceae</taxon>
        <taxon>Cryobacterium</taxon>
    </lineage>
</organism>
<sequence length="163" mass="16858">MKRTTPTPLIALGLVGLVVGFLMELASTAWSAPIFVPPITLPLALVLIAIILVALAWPIRQATRGRASRRVDPFRAMRIALLAKASSLSGAVLLGVGLGIIAFILTRSVVPAVTSLWLAIGMAFGAVILLAGGLVAEHFCTLPPDDDHDHNNGGPNNGGAISA</sequence>
<evidence type="ECO:0000313" key="2">
    <source>
        <dbReference type="EMBL" id="PXA65742.1"/>
    </source>
</evidence>
<dbReference type="EMBL" id="QHLY01000013">
    <property type="protein sequence ID" value="PXA65742.1"/>
    <property type="molecule type" value="Genomic_DNA"/>
</dbReference>
<accession>A0A317ZJK4</accession>
<feature type="transmembrane region" description="Helical" evidence="1">
    <location>
        <begin position="79"/>
        <end position="104"/>
    </location>
</feature>
<gene>
    <name evidence="2" type="ORF">CTB96_19955</name>
</gene>
<dbReference type="Proteomes" id="UP000246722">
    <property type="component" value="Unassembled WGS sequence"/>
</dbReference>